<dbReference type="NCBIfam" id="TIGR00068">
    <property type="entry name" value="glyox_I"/>
    <property type="match status" value="1"/>
</dbReference>
<comment type="catalytic activity">
    <reaction evidence="7">
        <text>(R)-S-lactoylglutathione = methylglyoxal + glutathione</text>
        <dbReference type="Rhea" id="RHEA:19069"/>
        <dbReference type="ChEBI" id="CHEBI:17158"/>
        <dbReference type="ChEBI" id="CHEBI:57474"/>
        <dbReference type="ChEBI" id="CHEBI:57925"/>
        <dbReference type="EC" id="4.4.1.5"/>
    </reaction>
</comment>
<dbReference type="PANTHER" id="PTHR46036">
    <property type="entry name" value="LACTOYLGLUTATHIONE LYASE"/>
    <property type="match status" value="1"/>
</dbReference>
<comment type="cofactor">
    <cofactor evidence="1">
        <name>Ni(2+)</name>
        <dbReference type="ChEBI" id="CHEBI:49786"/>
    </cofactor>
</comment>
<name>A0A560BCG8_AZOBR</name>
<feature type="active site" description="Proton donor/acceptor" evidence="8">
    <location>
        <position position="134"/>
    </location>
</feature>
<feature type="binding site" evidence="9">
    <location>
        <position position="134"/>
    </location>
    <ligand>
        <name>Zn(2+)</name>
        <dbReference type="ChEBI" id="CHEBI:29105"/>
        <note>ligand shared between dimeric partners</note>
    </ligand>
</feature>
<evidence type="ECO:0000256" key="9">
    <source>
        <dbReference type="PIRSR" id="PIRSR604361-3"/>
    </source>
</evidence>
<proteinExistence type="predicted"/>
<evidence type="ECO:0000256" key="4">
    <source>
        <dbReference type="ARBA" id="ARBA00030892"/>
    </source>
</evidence>
<dbReference type="InterPro" id="IPR004360">
    <property type="entry name" value="Glyas_Fos-R_dOase_dom"/>
</dbReference>
<evidence type="ECO:0000313" key="12">
    <source>
        <dbReference type="Proteomes" id="UP000316083"/>
    </source>
</evidence>
<evidence type="ECO:0000256" key="3">
    <source>
        <dbReference type="ARBA" id="ARBA00030537"/>
    </source>
</evidence>
<feature type="domain" description="VOC" evidence="10">
    <location>
        <begin position="7"/>
        <end position="138"/>
    </location>
</feature>
<dbReference type="InterPro" id="IPR029068">
    <property type="entry name" value="Glyas_Bleomycin-R_OHBP_Dase"/>
</dbReference>
<evidence type="ECO:0000256" key="1">
    <source>
        <dbReference type="ARBA" id="ARBA00001967"/>
    </source>
</evidence>
<evidence type="ECO:0000256" key="2">
    <source>
        <dbReference type="ARBA" id="ARBA00030291"/>
    </source>
</evidence>
<evidence type="ECO:0000256" key="7">
    <source>
        <dbReference type="ARBA" id="ARBA00048273"/>
    </source>
</evidence>
<gene>
    <name evidence="11" type="ORF">FBZ82_104329</name>
</gene>
<dbReference type="GO" id="GO:0019243">
    <property type="term" value="P:methylglyoxal catabolic process to D-lactate via S-lactoyl-glutathione"/>
    <property type="evidence" value="ECO:0007669"/>
    <property type="project" value="TreeGrafter"/>
</dbReference>
<dbReference type="InterPro" id="IPR037523">
    <property type="entry name" value="VOC_core"/>
</dbReference>
<comment type="caution">
    <text evidence="11">The sequence shown here is derived from an EMBL/GenBank/DDBJ whole genome shotgun (WGS) entry which is preliminary data.</text>
</comment>
<dbReference type="Pfam" id="PF00903">
    <property type="entry name" value="Glyoxalase"/>
    <property type="match status" value="1"/>
</dbReference>
<evidence type="ECO:0000259" key="10">
    <source>
        <dbReference type="PROSITE" id="PS51819"/>
    </source>
</evidence>
<feature type="binding site" evidence="9">
    <location>
        <position position="66"/>
    </location>
    <ligand>
        <name>Zn(2+)</name>
        <dbReference type="ChEBI" id="CHEBI:29105"/>
        <note>ligand shared between dimeric partners</note>
    </ligand>
</feature>
<dbReference type="GO" id="GO:0004462">
    <property type="term" value="F:lactoylglutathione lyase activity"/>
    <property type="evidence" value="ECO:0007669"/>
    <property type="project" value="UniProtKB-EC"/>
</dbReference>
<dbReference type="RefSeq" id="WP_145675555.1">
    <property type="nucleotide sequence ID" value="NZ_VITF01000004.1"/>
</dbReference>
<evidence type="ECO:0000313" key="11">
    <source>
        <dbReference type="EMBL" id="TWA70169.1"/>
    </source>
</evidence>
<dbReference type="GO" id="GO:0005737">
    <property type="term" value="C:cytoplasm"/>
    <property type="evidence" value="ECO:0007669"/>
    <property type="project" value="TreeGrafter"/>
</dbReference>
<keyword evidence="9" id="KW-0479">Metal-binding</keyword>
<dbReference type="PROSITE" id="PS51819">
    <property type="entry name" value="VOC"/>
    <property type="match status" value="1"/>
</dbReference>
<dbReference type="PANTHER" id="PTHR46036:SF5">
    <property type="entry name" value="LACTOYLGLUTATHIONE LYASE"/>
    <property type="match status" value="1"/>
</dbReference>
<accession>A0A560BCG8</accession>
<dbReference type="EMBL" id="VITF01000004">
    <property type="protein sequence ID" value="TWA70169.1"/>
    <property type="molecule type" value="Genomic_DNA"/>
</dbReference>
<evidence type="ECO:0000256" key="8">
    <source>
        <dbReference type="PIRSR" id="PIRSR604361-1"/>
    </source>
</evidence>
<keyword evidence="11" id="KW-0456">Lyase</keyword>
<evidence type="ECO:0000256" key="6">
    <source>
        <dbReference type="ARBA" id="ARBA00033298"/>
    </source>
</evidence>
<dbReference type="SUPFAM" id="SSF54593">
    <property type="entry name" value="Glyoxalase/Bleomycin resistance protein/Dihydroxybiphenyl dioxygenase"/>
    <property type="match status" value="1"/>
</dbReference>
<organism evidence="11 12">
    <name type="scientific">Azospirillum brasilense</name>
    <dbReference type="NCBI Taxonomy" id="192"/>
    <lineage>
        <taxon>Bacteria</taxon>
        <taxon>Pseudomonadati</taxon>
        <taxon>Pseudomonadota</taxon>
        <taxon>Alphaproteobacteria</taxon>
        <taxon>Rhodospirillales</taxon>
        <taxon>Azospirillaceae</taxon>
        <taxon>Azospirillum</taxon>
    </lineage>
</organism>
<feature type="binding site" evidence="9">
    <location>
        <position position="85"/>
    </location>
    <ligand>
        <name>Zn(2+)</name>
        <dbReference type="ChEBI" id="CHEBI:29105"/>
        <note>ligand shared between dimeric partners</note>
    </ligand>
</feature>
<reference evidence="11 12" key="1">
    <citation type="submission" date="2019-06" db="EMBL/GenBank/DDBJ databases">
        <title>Genomic Encyclopedia of Type Strains, Phase IV (KMG-V): Genome sequencing to study the core and pangenomes of soil and plant-associated prokaryotes.</title>
        <authorList>
            <person name="Whitman W."/>
        </authorList>
    </citation>
    <scope>NUCLEOTIDE SEQUENCE [LARGE SCALE GENOMIC DNA]</scope>
    <source>
        <strain evidence="11 12">BR 11796</strain>
    </source>
</reference>
<dbReference type="InterPro" id="IPR004361">
    <property type="entry name" value="Glyoxalase_1"/>
</dbReference>
<dbReference type="GO" id="GO:0046872">
    <property type="term" value="F:metal ion binding"/>
    <property type="evidence" value="ECO:0007669"/>
    <property type="project" value="UniProtKB-KW"/>
</dbReference>
<sequence length="141" mass="15598">MTGTDLKLLHAMLRVSDMERSLDFYTRLLGMRVIQQREHKKNQFTQAYVGYGTAEEPLDSPTMVIELVANWTQEEPYSQGSAFGHIAIGVSSGIGALCERLAAEGVPVPRPPKPQKHGDTIVAFIEDPDGYRIELVQRAAA</sequence>
<dbReference type="AlphaFoldDB" id="A0A560BCG8"/>
<dbReference type="Proteomes" id="UP000316083">
    <property type="component" value="Unassembled WGS sequence"/>
</dbReference>
<keyword evidence="9" id="KW-0862">Zinc</keyword>
<dbReference type="Gene3D" id="3.10.180.10">
    <property type="entry name" value="2,3-Dihydroxybiphenyl 1,2-Dioxygenase, domain 1"/>
    <property type="match status" value="1"/>
</dbReference>
<evidence type="ECO:0000256" key="5">
    <source>
        <dbReference type="ARBA" id="ARBA00032460"/>
    </source>
</evidence>
<comment type="cofactor">
    <cofactor evidence="9">
        <name>Zn(2+)</name>
        <dbReference type="ChEBI" id="CHEBI:29105"/>
    </cofactor>
    <text evidence="9">Binds 1 zinc ion per subunit. In the homodimer, two zinc ions are bound between subunits.</text>
</comment>
<protein>
    <recommendedName>
        <fullName evidence="4">Aldoketomutase</fullName>
    </recommendedName>
    <alternativeName>
        <fullName evidence="3">Glyoxalase I</fullName>
    </alternativeName>
    <alternativeName>
        <fullName evidence="2">Ketone-aldehyde mutase</fullName>
    </alternativeName>
    <alternativeName>
        <fullName evidence="5">Methylglyoxalase</fullName>
    </alternativeName>
    <alternativeName>
        <fullName evidence="6">S-D-lactoylglutathione methylglyoxal lyase</fullName>
    </alternativeName>
</protein>